<dbReference type="EMBL" id="JBHSFN010000054">
    <property type="protein sequence ID" value="MFC4592474.1"/>
    <property type="molecule type" value="Genomic_DNA"/>
</dbReference>
<dbReference type="SUPFAM" id="SSF47413">
    <property type="entry name" value="lambda repressor-like DNA-binding domains"/>
    <property type="match status" value="1"/>
</dbReference>
<dbReference type="PROSITE" id="PS50943">
    <property type="entry name" value="HTH_CROC1"/>
    <property type="match status" value="1"/>
</dbReference>
<dbReference type="InterPro" id="IPR001387">
    <property type="entry name" value="Cro/C1-type_HTH"/>
</dbReference>
<feature type="region of interest" description="Disordered" evidence="1">
    <location>
        <begin position="1"/>
        <end position="25"/>
    </location>
</feature>
<accession>A0ABV9EUG3</accession>
<dbReference type="Proteomes" id="UP001595891">
    <property type="component" value="Unassembled WGS sequence"/>
</dbReference>
<reference evidence="4" key="1">
    <citation type="journal article" date="2019" name="Int. J. Syst. Evol. Microbiol.">
        <title>The Global Catalogue of Microorganisms (GCM) 10K type strain sequencing project: providing services to taxonomists for standard genome sequencing and annotation.</title>
        <authorList>
            <consortium name="The Broad Institute Genomics Platform"/>
            <consortium name="The Broad Institute Genome Sequencing Center for Infectious Disease"/>
            <person name="Wu L."/>
            <person name="Ma J."/>
        </authorList>
    </citation>
    <scope>NUCLEOTIDE SEQUENCE [LARGE SCALE GENOMIC DNA]</scope>
    <source>
        <strain evidence="4">CCUG 49560</strain>
    </source>
</reference>
<sequence>MMGRRGCRGRERSPEMNVSLEPDPSVSPRIQFGTELRKFRLTSGFTQRKLCDAVHLSISQLSMIENGHRSPNMDLARRVDEVLGLGTTLTALLDRLNRAAAQLPRWFRPWLDFEREAEALHIWELSMVPGLLQIEGYARALIGNEPGVTSEQAEERISARLERQKILQRSKPPMLWVVLDESVLQRPVGRPDVMADQLSYLLEVGESARVSIQVLPYEACSTVGLLGGFVIADLPGSSPPVAYIDSQSTEDRVSDRVEEVKGLAFRHDVIRADALSRRESFIMIKEMMRKWIV</sequence>
<organism evidence="3 4">
    <name type="scientific">Sphaerisporangium corydalis</name>
    <dbReference type="NCBI Taxonomy" id="1441875"/>
    <lineage>
        <taxon>Bacteria</taxon>
        <taxon>Bacillati</taxon>
        <taxon>Actinomycetota</taxon>
        <taxon>Actinomycetes</taxon>
        <taxon>Streptosporangiales</taxon>
        <taxon>Streptosporangiaceae</taxon>
        <taxon>Sphaerisporangium</taxon>
    </lineage>
</organism>
<evidence type="ECO:0000259" key="2">
    <source>
        <dbReference type="PROSITE" id="PS50943"/>
    </source>
</evidence>
<feature type="domain" description="HTH cro/C1-type" evidence="2">
    <location>
        <begin position="36"/>
        <end position="92"/>
    </location>
</feature>
<name>A0ABV9EUG3_9ACTN</name>
<evidence type="ECO:0000313" key="4">
    <source>
        <dbReference type="Proteomes" id="UP001595891"/>
    </source>
</evidence>
<dbReference type="Gene3D" id="1.10.260.40">
    <property type="entry name" value="lambda repressor-like DNA-binding domains"/>
    <property type="match status" value="1"/>
</dbReference>
<proteinExistence type="predicted"/>
<dbReference type="SMART" id="SM00530">
    <property type="entry name" value="HTH_XRE"/>
    <property type="match status" value="1"/>
</dbReference>
<protein>
    <submittedName>
        <fullName evidence="3">Helix-turn-helix transcriptional regulator</fullName>
    </submittedName>
</protein>
<comment type="caution">
    <text evidence="3">The sequence shown here is derived from an EMBL/GenBank/DDBJ whole genome shotgun (WGS) entry which is preliminary data.</text>
</comment>
<dbReference type="Pfam" id="PF13560">
    <property type="entry name" value="HTH_31"/>
    <property type="match status" value="1"/>
</dbReference>
<dbReference type="InterPro" id="IPR043917">
    <property type="entry name" value="DUF5753"/>
</dbReference>
<dbReference type="RefSeq" id="WP_380708842.1">
    <property type="nucleotide sequence ID" value="NZ_JBHSFN010000054.1"/>
</dbReference>
<evidence type="ECO:0000256" key="1">
    <source>
        <dbReference type="SAM" id="MobiDB-lite"/>
    </source>
</evidence>
<dbReference type="CDD" id="cd00093">
    <property type="entry name" value="HTH_XRE"/>
    <property type="match status" value="1"/>
</dbReference>
<evidence type="ECO:0000313" key="3">
    <source>
        <dbReference type="EMBL" id="MFC4592474.1"/>
    </source>
</evidence>
<keyword evidence="4" id="KW-1185">Reference proteome</keyword>
<dbReference type="Pfam" id="PF19054">
    <property type="entry name" value="DUF5753"/>
    <property type="match status" value="1"/>
</dbReference>
<gene>
    <name evidence="3" type="ORF">ACFO8L_40760</name>
</gene>
<dbReference type="InterPro" id="IPR010982">
    <property type="entry name" value="Lambda_DNA-bd_dom_sf"/>
</dbReference>